<feature type="domain" description="DUF2207" evidence="2">
    <location>
        <begin position="118"/>
        <end position="266"/>
    </location>
</feature>
<keyword evidence="1" id="KW-1133">Transmembrane helix</keyword>
<feature type="transmembrane region" description="Helical" evidence="1">
    <location>
        <begin position="494"/>
        <end position="515"/>
    </location>
</feature>
<evidence type="ECO:0000259" key="2">
    <source>
        <dbReference type="Pfam" id="PF09972"/>
    </source>
</evidence>
<feature type="transmembrane region" description="Helical" evidence="1">
    <location>
        <begin position="969"/>
        <end position="990"/>
    </location>
</feature>
<dbReference type="RefSeq" id="WP_202382449.1">
    <property type="nucleotide sequence ID" value="NZ_BAAAMA010000001.1"/>
</dbReference>
<reference evidence="3 4" key="1">
    <citation type="submission" date="2018-09" db="EMBL/GenBank/DDBJ databases">
        <title>Comparative genomics of Leucobacter spp.</title>
        <authorList>
            <person name="Reis A.C."/>
            <person name="Kolvenbach B.A."/>
            <person name="Corvini P.F.X."/>
            <person name="Nunes O.C."/>
        </authorList>
    </citation>
    <scope>NUCLEOTIDE SEQUENCE [LARGE SCALE GENOMIC DNA]</scope>
    <source>
        <strain evidence="3 4">L-1</strain>
    </source>
</reference>
<evidence type="ECO:0000313" key="3">
    <source>
        <dbReference type="EMBL" id="MBL3690352.1"/>
    </source>
</evidence>
<keyword evidence="4" id="KW-1185">Reference proteome</keyword>
<evidence type="ECO:0000256" key="1">
    <source>
        <dbReference type="SAM" id="Phobius"/>
    </source>
</evidence>
<keyword evidence="1" id="KW-0812">Transmembrane</keyword>
<feature type="transmembrane region" description="Helical" evidence="1">
    <location>
        <begin position="935"/>
        <end position="957"/>
    </location>
</feature>
<dbReference type="InterPro" id="IPR018702">
    <property type="entry name" value="DUF2207"/>
</dbReference>
<evidence type="ECO:0000313" key="4">
    <source>
        <dbReference type="Proteomes" id="UP001646141"/>
    </source>
</evidence>
<feature type="transmembrane region" description="Helical" evidence="1">
    <location>
        <begin position="462"/>
        <end position="482"/>
    </location>
</feature>
<feature type="transmembrane region" description="Helical" evidence="1">
    <location>
        <begin position="69"/>
        <end position="90"/>
    </location>
</feature>
<comment type="caution">
    <text evidence="3">The sequence shown here is derived from an EMBL/GenBank/DDBJ whole genome shotgun (WGS) entry which is preliminary data.</text>
</comment>
<accession>A0ABS1SQA7</accession>
<feature type="transmembrane region" description="Helical" evidence="1">
    <location>
        <begin position="1002"/>
        <end position="1022"/>
    </location>
</feature>
<organism evidence="3 4">
    <name type="scientific">Leucobacter chromiireducens subsp. chromiireducens</name>
    <dbReference type="NCBI Taxonomy" id="660067"/>
    <lineage>
        <taxon>Bacteria</taxon>
        <taxon>Bacillati</taxon>
        <taxon>Actinomycetota</taxon>
        <taxon>Actinomycetes</taxon>
        <taxon>Micrococcales</taxon>
        <taxon>Microbacteriaceae</taxon>
        <taxon>Leucobacter</taxon>
    </lineage>
</organism>
<protein>
    <submittedName>
        <fullName evidence="3">DUF2207 domain-containing protein</fullName>
    </submittedName>
</protein>
<feature type="transmembrane region" description="Helical" evidence="1">
    <location>
        <begin position="593"/>
        <end position="617"/>
    </location>
</feature>
<feature type="transmembrane region" description="Helical" evidence="1">
    <location>
        <begin position="335"/>
        <end position="356"/>
    </location>
</feature>
<name>A0ABS1SQA7_9MICO</name>
<gene>
    <name evidence="3" type="ORF">D3226_10315</name>
</gene>
<dbReference type="Pfam" id="PF09972">
    <property type="entry name" value="DUF2207"/>
    <property type="match status" value="1"/>
</dbReference>
<dbReference type="Proteomes" id="UP001646141">
    <property type="component" value="Unassembled WGS sequence"/>
</dbReference>
<dbReference type="EMBL" id="QYAD01000003">
    <property type="protein sequence ID" value="MBL3690352.1"/>
    <property type="molecule type" value="Genomic_DNA"/>
</dbReference>
<proteinExistence type="predicted"/>
<sequence length="1031" mass="112065">MSKDARAARRGLPGADFFDVAGSDPELLNSGRIPDPAPEHTPLFRWLAAVLTAVEARLRARGNAAWRNIFRVFWALIAGVGVLLLLGPIINKPLEFDDVIAAAKVDQVDWVARDVIVEYDVSRDATGRFSAAVSERYTADFRNGPEHSVDRVLVTEFAGHDAEFELDEVTVDGVQVAAQIARRSTTTTVQITRPDQSDFSGEHEIVVSYRLHNLVTSAIDDATGAPVDSWNWPVFGELWPQATKGIDVELTLPVELDAALIRPPQAHVGWLLASATQWLTPEEPAVDAAGTEPESGDTVRYHFSNDQGLPPFPDILIRTSFEPGTFAQPETTTLFWWQSYGPVLPLGALALLALFASAARRVVWADSAGEPWYLARSEPPQGLTPDLATALLGKSGHAELLSELAANPGPARSDERQFARLARAGRRAGRWGNFPAAWAAALRWRRTDEVVERGLRWVPDSYVRDFFVFAPVAITLLQWGLLRQLSQQVILSVVWWPAAFVLVSTVLAVTTLALVHRPRPLTRMGALSVQQLKGVHVFARATRLLERGPLSEPVLPYALLFVSSRRAGKHVERLAVDEARDRSIASGWRGTRFVSLSALLALAAAVAVLAGTIVVVATQAPPYEKTDHYSEEASNLPGTLYTETAGFDVRAELARGVDGTARLEVTERLTAVFAEDSARVPQYAREWPTQYLGQDLGFDLGPVTIDGTPMTVREIEQPRSRVMVTQFSQALSGRHEIELRYTLRSAAVAAPHSAGNLQQVPWIAWLETWDDEYYTNPSSPYDGSAPVRPLRLELTVAADLAAELRGGGWIDLDLDRPRVPGAVGNSVLPWQSESSWYDDTGQRRELRIGTERTRSDGALVVTFDADAVESRAVDVLGEGGSFEIEADVNAQLGKYELEVGAFTELGARIDFPAGTFPGVEEGAAERALAAYERPYVGLMWLTGVVLGVAIGITAAAALRRRAPSLGLKLVGFIGVPVLLVAQCVLFWWVIGPMAGSDTRGTGAFVLAGVTWAAVVAQCVVLARRLGAAGGE</sequence>
<keyword evidence="1" id="KW-0472">Membrane</keyword>